<sequence>MWSLNGARAPSTMEFQLVDFDPHTRQVASIRGQEVNRTRNRSRCRDHPRKKKTAANLSVSGNSLQIWNVENLYMGISCLEEEILMGFTHHSSLHPLYFI</sequence>
<proteinExistence type="predicted"/>
<reference evidence="1 2" key="1">
    <citation type="journal article" date="2024" name="Plant Biotechnol. J.">
        <title>Genome and CRISPR/Cas9 system of a widespread forest tree (Populus alba) in the world.</title>
        <authorList>
            <person name="Liu Y.J."/>
            <person name="Jiang P.F."/>
            <person name="Han X.M."/>
            <person name="Li X.Y."/>
            <person name="Wang H.M."/>
            <person name="Wang Y.J."/>
            <person name="Wang X.X."/>
            <person name="Zeng Q.Y."/>
        </authorList>
    </citation>
    <scope>NUCLEOTIDE SEQUENCE [LARGE SCALE GENOMIC DNA]</scope>
    <source>
        <strain evidence="2">cv. PAL-ZL1</strain>
    </source>
</reference>
<gene>
    <name evidence="1" type="ORF">D5086_018421</name>
</gene>
<organism evidence="1 2">
    <name type="scientific">Populus alba</name>
    <name type="common">White poplar</name>
    <dbReference type="NCBI Taxonomy" id="43335"/>
    <lineage>
        <taxon>Eukaryota</taxon>
        <taxon>Viridiplantae</taxon>
        <taxon>Streptophyta</taxon>
        <taxon>Embryophyta</taxon>
        <taxon>Tracheophyta</taxon>
        <taxon>Spermatophyta</taxon>
        <taxon>Magnoliopsida</taxon>
        <taxon>eudicotyledons</taxon>
        <taxon>Gunneridae</taxon>
        <taxon>Pentapetalae</taxon>
        <taxon>rosids</taxon>
        <taxon>fabids</taxon>
        <taxon>Malpighiales</taxon>
        <taxon>Salicaceae</taxon>
        <taxon>Saliceae</taxon>
        <taxon>Populus</taxon>
    </lineage>
</organism>
<comment type="caution">
    <text evidence="1">The sequence shown here is derived from an EMBL/GenBank/DDBJ whole genome shotgun (WGS) entry which is preliminary data.</text>
</comment>
<keyword evidence="2" id="KW-1185">Reference proteome</keyword>
<evidence type="ECO:0000313" key="1">
    <source>
        <dbReference type="EMBL" id="KAL3580586.1"/>
    </source>
</evidence>
<name>A0ACC4BQ91_POPAL</name>
<dbReference type="EMBL" id="RCHU02000009">
    <property type="protein sequence ID" value="KAL3580586.1"/>
    <property type="molecule type" value="Genomic_DNA"/>
</dbReference>
<evidence type="ECO:0000313" key="2">
    <source>
        <dbReference type="Proteomes" id="UP000309997"/>
    </source>
</evidence>
<dbReference type="Proteomes" id="UP000309997">
    <property type="component" value="Unassembled WGS sequence"/>
</dbReference>
<protein>
    <submittedName>
        <fullName evidence="1">Uncharacterized protein</fullName>
    </submittedName>
</protein>
<accession>A0ACC4BQ91</accession>